<accession>A0A430Q8F2</accession>
<dbReference type="EMBL" id="QMKO01002319">
    <property type="protein sequence ID" value="RTG83916.1"/>
    <property type="molecule type" value="Genomic_DNA"/>
</dbReference>
<dbReference type="InterPro" id="IPR008290">
    <property type="entry name" value="PI3K_Vps34"/>
</dbReference>
<proteinExistence type="inferred from homology"/>
<dbReference type="Pfam" id="PF00613">
    <property type="entry name" value="PI3Ka"/>
    <property type="match status" value="1"/>
</dbReference>
<dbReference type="Gene3D" id="1.25.40.70">
    <property type="entry name" value="Phosphatidylinositol 3-kinase, accessory domain (PIK)"/>
    <property type="match status" value="1"/>
</dbReference>
<dbReference type="Gene3D" id="2.60.40.150">
    <property type="entry name" value="C2 domain"/>
    <property type="match status" value="1"/>
</dbReference>
<dbReference type="FunFam" id="3.30.1010.10:FF:000002">
    <property type="entry name" value="Phosphatidylinositol 3-kinase catalytic subunit type 3"/>
    <property type="match status" value="1"/>
</dbReference>
<dbReference type="GO" id="GO:0016303">
    <property type="term" value="F:1-phosphatidylinositol-3-kinase activity"/>
    <property type="evidence" value="ECO:0007669"/>
    <property type="project" value="UniProtKB-EC"/>
</dbReference>
<dbReference type="PROSITE" id="PS50290">
    <property type="entry name" value="PI3_4_KINASE_3"/>
    <property type="match status" value="1"/>
</dbReference>
<dbReference type="GO" id="GO:0034271">
    <property type="term" value="C:phosphatidylinositol 3-kinase complex, class III, type I"/>
    <property type="evidence" value="ECO:0007669"/>
    <property type="project" value="TreeGrafter"/>
</dbReference>
<feature type="compositionally biased region" description="Basic and acidic residues" evidence="9">
    <location>
        <begin position="451"/>
        <end position="470"/>
    </location>
</feature>
<dbReference type="GO" id="GO:0000407">
    <property type="term" value="C:phagophore assembly site"/>
    <property type="evidence" value="ECO:0007669"/>
    <property type="project" value="TreeGrafter"/>
</dbReference>
<organism evidence="13 14">
    <name type="scientific">Schistosoma bovis</name>
    <name type="common">Blood fluke</name>
    <dbReference type="NCBI Taxonomy" id="6184"/>
    <lineage>
        <taxon>Eukaryota</taxon>
        <taxon>Metazoa</taxon>
        <taxon>Spiralia</taxon>
        <taxon>Lophotrochozoa</taxon>
        <taxon>Platyhelminthes</taxon>
        <taxon>Trematoda</taxon>
        <taxon>Digenea</taxon>
        <taxon>Strigeidida</taxon>
        <taxon>Schistosomatoidea</taxon>
        <taxon>Schistosomatidae</taxon>
        <taxon>Schistosoma</taxon>
    </lineage>
</organism>
<dbReference type="SMART" id="SM00145">
    <property type="entry name" value="PI3Ka"/>
    <property type="match status" value="1"/>
</dbReference>
<evidence type="ECO:0000256" key="1">
    <source>
        <dbReference type="ARBA" id="ARBA00012073"/>
    </source>
</evidence>
<dbReference type="GO" id="GO:0034272">
    <property type="term" value="C:phosphatidylinositol 3-kinase complex, class III, type II"/>
    <property type="evidence" value="ECO:0007669"/>
    <property type="project" value="TreeGrafter"/>
</dbReference>
<name>A0A430Q8F2_SCHBO</name>
<evidence type="ECO:0000256" key="7">
    <source>
        <dbReference type="ARBA" id="ARBA00029930"/>
    </source>
</evidence>
<keyword evidence="5 13" id="KW-0418">Kinase</keyword>
<comment type="caution">
    <text evidence="13">The sequence shown here is derived from an EMBL/GenBank/DDBJ whole genome shotgun (WGS) entry which is preliminary data.</text>
</comment>
<dbReference type="InterPro" id="IPR057756">
    <property type="entry name" value="PI3-kinase_type3/VPS34_cat"/>
</dbReference>
<protein>
    <recommendedName>
        <fullName evidence="2">Phosphatidylinositol 3-kinase catalytic subunit type 3</fullName>
        <ecNumber evidence="1">2.7.1.137</ecNumber>
    </recommendedName>
    <alternativeName>
        <fullName evidence="7">Phosphoinositide-3-kinase class 3</fullName>
    </alternativeName>
</protein>
<reference evidence="13 14" key="1">
    <citation type="journal article" date="2019" name="PLoS Pathog.">
        <title>Genome sequence of the bovine parasite Schistosoma bovis Tanzania.</title>
        <authorList>
            <person name="Oey H."/>
            <person name="Zakrzewski M."/>
            <person name="Gobert G."/>
            <person name="Gravermann K."/>
            <person name="Stoye J."/>
            <person name="Jones M."/>
            <person name="Mcmanus D."/>
            <person name="Krause L."/>
        </authorList>
    </citation>
    <scope>NUCLEOTIDE SEQUENCE [LARGE SCALE GENOMIC DNA]</scope>
    <source>
        <strain evidence="13 14">TAN1997</strain>
    </source>
</reference>
<keyword evidence="4" id="KW-0547">Nucleotide-binding</keyword>
<dbReference type="InterPro" id="IPR011009">
    <property type="entry name" value="Kinase-like_dom_sf"/>
</dbReference>
<dbReference type="PROSITE" id="PS51545">
    <property type="entry name" value="PIK_HELICAL"/>
    <property type="match status" value="1"/>
</dbReference>
<dbReference type="STRING" id="6184.A0A430Q8F2"/>
<comment type="similarity">
    <text evidence="8">Belongs to the PI3/PI4-kinase family.</text>
</comment>
<feature type="domain" description="PI3K/PI4K catalytic" evidence="10">
    <location>
        <begin position="656"/>
        <end position="900"/>
    </location>
</feature>
<dbReference type="GO" id="GO:0005524">
    <property type="term" value="F:ATP binding"/>
    <property type="evidence" value="ECO:0007669"/>
    <property type="project" value="UniProtKB-KW"/>
</dbReference>
<evidence type="ECO:0000259" key="10">
    <source>
        <dbReference type="PROSITE" id="PS50290"/>
    </source>
</evidence>
<dbReference type="PROSITE" id="PS00916">
    <property type="entry name" value="PI3_4_KINASE_2"/>
    <property type="match status" value="1"/>
</dbReference>
<keyword evidence="3" id="KW-0808">Transferase</keyword>
<dbReference type="SUPFAM" id="SSF49562">
    <property type="entry name" value="C2 domain (Calcium/lipid-binding domain, CaLB)"/>
    <property type="match status" value="1"/>
</dbReference>
<dbReference type="Proteomes" id="UP000290809">
    <property type="component" value="Unassembled WGS sequence"/>
</dbReference>
<dbReference type="InterPro" id="IPR015433">
    <property type="entry name" value="PI3/4_kinase"/>
</dbReference>
<feature type="domain" description="C2 PI3K-type" evidence="12">
    <location>
        <begin position="46"/>
        <end position="218"/>
    </location>
</feature>
<dbReference type="EC" id="2.7.1.137" evidence="1"/>
<gene>
    <name evidence="13" type="ORF">DC041_0005471</name>
</gene>
<dbReference type="GO" id="GO:0006897">
    <property type="term" value="P:endocytosis"/>
    <property type="evidence" value="ECO:0007669"/>
    <property type="project" value="TreeGrafter"/>
</dbReference>
<evidence type="ECO:0000256" key="8">
    <source>
        <dbReference type="PROSITE-ProRule" id="PRU00880"/>
    </source>
</evidence>
<evidence type="ECO:0000256" key="9">
    <source>
        <dbReference type="SAM" id="MobiDB-lite"/>
    </source>
</evidence>
<dbReference type="SUPFAM" id="SSF48371">
    <property type="entry name" value="ARM repeat"/>
    <property type="match status" value="1"/>
</dbReference>
<dbReference type="InterPro" id="IPR016024">
    <property type="entry name" value="ARM-type_fold"/>
</dbReference>
<keyword evidence="14" id="KW-1185">Reference proteome</keyword>
<evidence type="ECO:0000313" key="13">
    <source>
        <dbReference type="EMBL" id="RTG83916.1"/>
    </source>
</evidence>
<dbReference type="AlphaFoldDB" id="A0A430Q8F2"/>
<evidence type="ECO:0000313" key="14">
    <source>
        <dbReference type="Proteomes" id="UP000290809"/>
    </source>
</evidence>
<dbReference type="SMART" id="SM00146">
    <property type="entry name" value="PI3Kc"/>
    <property type="match status" value="1"/>
</dbReference>
<evidence type="ECO:0000256" key="5">
    <source>
        <dbReference type="ARBA" id="ARBA00022777"/>
    </source>
</evidence>
<evidence type="ECO:0000256" key="3">
    <source>
        <dbReference type="ARBA" id="ARBA00022679"/>
    </source>
</evidence>
<dbReference type="InterPro" id="IPR000403">
    <property type="entry name" value="PI3/4_kinase_cat_dom"/>
</dbReference>
<evidence type="ECO:0000259" key="12">
    <source>
        <dbReference type="PROSITE" id="PS51547"/>
    </source>
</evidence>
<dbReference type="GO" id="GO:0000045">
    <property type="term" value="P:autophagosome assembly"/>
    <property type="evidence" value="ECO:0007669"/>
    <property type="project" value="TreeGrafter"/>
</dbReference>
<evidence type="ECO:0000256" key="6">
    <source>
        <dbReference type="ARBA" id="ARBA00022840"/>
    </source>
</evidence>
<dbReference type="InterPro" id="IPR018936">
    <property type="entry name" value="PI3/4_kinase_CS"/>
</dbReference>
<evidence type="ECO:0000259" key="11">
    <source>
        <dbReference type="PROSITE" id="PS51545"/>
    </source>
</evidence>
<evidence type="ECO:0000256" key="4">
    <source>
        <dbReference type="ARBA" id="ARBA00022741"/>
    </source>
</evidence>
<dbReference type="InterPro" id="IPR001263">
    <property type="entry name" value="PI3K_accessory_dom"/>
</dbReference>
<feature type="non-terminal residue" evidence="13">
    <location>
        <position position="1"/>
    </location>
</feature>
<dbReference type="SUPFAM" id="SSF56112">
    <property type="entry name" value="Protein kinase-like (PK-like)"/>
    <property type="match status" value="1"/>
</dbReference>
<dbReference type="GO" id="GO:0048015">
    <property type="term" value="P:phosphatidylinositol-mediated signaling"/>
    <property type="evidence" value="ECO:0007669"/>
    <property type="project" value="TreeGrafter"/>
</dbReference>
<dbReference type="PROSITE" id="PS51547">
    <property type="entry name" value="C2_PI3K"/>
    <property type="match status" value="1"/>
</dbReference>
<dbReference type="Pfam" id="PF00454">
    <property type="entry name" value="PI3_PI4_kinase"/>
    <property type="match status" value="2"/>
</dbReference>
<dbReference type="GO" id="GO:0005777">
    <property type="term" value="C:peroxisome"/>
    <property type="evidence" value="ECO:0007669"/>
    <property type="project" value="TreeGrafter"/>
</dbReference>
<dbReference type="InterPro" id="IPR036940">
    <property type="entry name" value="PI3/4_kinase_cat_sf"/>
</dbReference>
<sequence length="939" mass="108296">IFSVSRPMGSLSLGYYPSCNVVATATSGSASTDDRQQALIYPCIKIMSITGFDLNGIKSSKVNIHHSHVMVNYELIIVSHVISLSYQIHLLQIGLKHKLILTDNCMTNDTSVDLFSRFNEAFDLPLPYNALYDYNGICFVLSSTYTDKKGMHEQLIAGANMKLYNSKKVFRQGIYELELHPLEPLGVYRLEDVEKLVREPTFDSKPSNMDTMNQILKTNRKHLRNELLETPLDRHCMPDVERAVDEAKRASGRLFLSVKFEFSRSYPSVYMPVIFQRPFLPEQSELRADRWNPVDEKYFKMTRNARTADVDRARKPNKDILDRLKLVLDLPPGLNISESDGDLIWKYRFYLADKFPETSLAKFILSVRWEYTEQVNQAVELLRQWPKIAPEHVLELFTRQFLHPAGRRFAVHRLEAASDEELILYLYQLVQALRYENWHDIFSVQPKRNDRTSKRNVSDVTKEGNSEEVKSTNLTSNRKMPSSFRTGRGGALQNIERSREELIGWHSDLKKEWKEDLASFLIRRAQLNFRIANYLYWFLRLEANSNDGEDDFCERDRVNPPDTQKMYKHVLNRLLHAFDAGSPTCQKWNIELLQQTQFIQDLCRLLKSVTNDLGNRSRKIELLRSKLDSEEYSHIRHIDKPFPLPLNPDIIVCGVQSSTATLFKSFQRPALLTFIQPNGDTYRAILKHGDDLRQDQLVLQMIELMDVILRKENFDLRLTPYKVLATSNRHAYLQLKAPSPNSPMGVQKDVMETYIRSCAGYCVITYLLGVGDRHMENLLLTADGHLFHIDFSFILGADPKPMAPEVRLTRAMIDGMGGPNSNQFNEFWKITFTAFLILRRHANLFLTLFSLMSNTGIQSFNGQQNNASEFLKEHFCVHQSEEKAVSRLANRMTESIKAIVPDIMERIHTIVQPTTLALKQTGIGILDLSLTPDSYIKEE</sequence>
<dbReference type="PIRSF" id="PIRSF000587">
    <property type="entry name" value="PI3K_Vps34"/>
    <property type="match status" value="1"/>
</dbReference>
<dbReference type="PANTHER" id="PTHR10048">
    <property type="entry name" value="PHOSPHATIDYLINOSITOL KINASE"/>
    <property type="match status" value="1"/>
</dbReference>
<dbReference type="InterPro" id="IPR035892">
    <property type="entry name" value="C2_domain_sf"/>
</dbReference>
<keyword evidence="6" id="KW-0067">ATP-binding</keyword>
<feature type="region of interest" description="Disordered" evidence="9">
    <location>
        <begin position="451"/>
        <end position="489"/>
    </location>
</feature>
<dbReference type="PANTHER" id="PTHR10048:SF7">
    <property type="entry name" value="PHOSPHATIDYLINOSITOL 3-KINASE CATALYTIC SUBUNIT TYPE 3"/>
    <property type="match status" value="1"/>
</dbReference>
<feature type="compositionally biased region" description="Polar residues" evidence="9">
    <location>
        <begin position="471"/>
        <end position="485"/>
    </location>
</feature>
<dbReference type="Gene3D" id="1.10.1070.11">
    <property type="entry name" value="Phosphatidylinositol 3-/4-kinase, catalytic domain"/>
    <property type="match status" value="1"/>
</dbReference>
<feature type="domain" description="PIK helical" evidence="11">
    <location>
        <begin position="309"/>
        <end position="577"/>
    </location>
</feature>
<dbReference type="CDD" id="cd00896">
    <property type="entry name" value="PI3Kc_III"/>
    <property type="match status" value="1"/>
</dbReference>
<dbReference type="GO" id="GO:0005768">
    <property type="term" value="C:endosome"/>
    <property type="evidence" value="ECO:0007669"/>
    <property type="project" value="TreeGrafter"/>
</dbReference>
<dbReference type="PROSITE" id="PS00915">
    <property type="entry name" value="PI3_4_KINASE_1"/>
    <property type="match status" value="1"/>
</dbReference>
<evidence type="ECO:0000256" key="2">
    <source>
        <dbReference type="ARBA" id="ARBA00019787"/>
    </source>
</evidence>
<dbReference type="InterPro" id="IPR042236">
    <property type="entry name" value="PI3K_accessory_sf"/>
</dbReference>
<dbReference type="InterPro" id="IPR002420">
    <property type="entry name" value="PI3K-type_C2_dom"/>
</dbReference>